<dbReference type="GO" id="GO:0016746">
    <property type="term" value="F:acyltransferase activity"/>
    <property type="evidence" value="ECO:0007669"/>
    <property type="project" value="UniProtKB-KW"/>
</dbReference>
<dbReference type="InterPro" id="IPR000182">
    <property type="entry name" value="GNAT_dom"/>
</dbReference>
<dbReference type="PROSITE" id="PS51186">
    <property type="entry name" value="GNAT"/>
    <property type="match status" value="1"/>
</dbReference>
<sequence>MDWYERLQDYFPEHEMKDLGQFQALIEDKDVYHKEETEDYLLLYAEFPTFLFIDYLLIHPDTRGKGIGTKVMEKLKKKGKTILLEVEPVDQEDEDTVRRARFYMKNGFKKADRILYRREDENGDPYEMIVYYWSPETDVPQEEILDKMAKACEEIHNFRAKRYYGREVANPDEVLHWKQ</sequence>
<dbReference type="RefSeq" id="WP_310764466.1">
    <property type="nucleotide sequence ID" value="NZ_CP134050.1"/>
</dbReference>
<organism evidence="2 3">
    <name type="scientific">Brevibacillus brevis</name>
    <name type="common">Bacillus brevis</name>
    <dbReference type="NCBI Taxonomy" id="1393"/>
    <lineage>
        <taxon>Bacteria</taxon>
        <taxon>Bacillati</taxon>
        <taxon>Bacillota</taxon>
        <taxon>Bacilli</taxon>
        <taxon>Bacillales</taxon>
        <taxon>Paenibacillaceae</taxon>
        <taxon>Brevibacillus</taxon>
    </lineage>
</organism>
<reference evidence="2 3" key="1">
    <citation type="submission" date="2023-09" db="EMBL/GenBank/DDBJ databases">
        <title>Complete Genome and Methylome dissection of Bacillus brevis NEB573 original source of BbsI restriction endonuclease.</title>
        <authorList>
            <person name="Fomenkov A."/>
            <person name="Roberts R.D."/>
        </authorList>
    </citation>
    <scope>NUCLEOTIDE SEQUENCE [LARGE SCALE GENOMIC DNA]</scope>
    <source>
        <strain evidence="2 3">NEB573</strain>
    </source>
</reference>
<dbReference type="Proteomes" id="UP001256827">
    <property type="component" value="Chromosome"/>
</dbReference>
<gene>
    <name evidence="2" type="ORF">RGB73_19775</name>
</gene>
<evidence type="ECO:0000259" key="1">
    <source>
        <dbReference type="PROSITE" id="PS51186"/>
    </source>
</evidence>
<dbReference type="SUPFAM" id="SSF55729">
    <property type="entry name" value="Acyl-CoA N-acyltransferases (Nat)"/>
    <property type="match status" value="1"/>
</dbReference>
<dbReference type="EMBL" id="CP134050">
    <property type="protein sequence ID" value="WNC12951.1"/>
    <property type="molecule type" value="Genomic_DNA"/>
</dbReference>
<keyword evidence="2" id="KW-0012">Acyltransferase</keyword>
<keyword evidence="3" id="KW-1185">Reference proteome</keyword>
<evidence type="ECO:0000313" key="2">
    <source>
        <dbReference type="EMBL" id="WNC12951.1"/>
    </source>
</evidence>
<name>A0ABY9T120_BREBE</name>
<dbReference type="InterPro" id="IPR016181">
    <property type="entry name" value="Acyl_CoA_acyltransferase"/>
</dbReference>
<dbReference type="Pfam" id="PF13508">
    <property type="entry name" value="Acetyltransf_7"/>
    <property type="match status" value="1"/>
</dbReference>
<keyword evidence="2" id="KW-0808">Transferase</keyword>
<dbReference type="Gene3D" id="3.40.630.30">
    <property type="match status" value="1"/>
</dbReference>
<dbReference type="CDD" id="cd04301">
    <property type="entry name" value="NAT_SF"/>
    <property type="match status" value="1"/>
</dbReference>
<feature type="domain" description="N-acetyltransferase" evidence="1">
    <location>
        <begin position="1"/>
        <end position="133"/>
    </location>
</feature>
<protein>
    <submittedName>
        <fullName evidence="2">GNAT family N-acetyltransferase</fullName>
        <ecNumber evidence="2">2.3.1.-</ecNumber>
    </submittedName>
</protein>
<proteinExistence type="predicted"/>
<dbReference type="EC" id="2.3.1.-" evidence="2"/>
<evidence type="ECO:0000313" key="3">
    <source>
        <dbReference type="Proteomes" id="UP001256827"/>
    </source>
</evidence>
<accession>A0ABY9T120</accession>